<accession>A0A7C8R2A5</accession>
<feature type="region of interest" description="Disordered" evidence="1">
    <location>
        <begin position="1"/>
        <end position="20"/>
    </location>
</feature>
<evidence type="ECO:0000313" key="2">
    <source>
        <dbReference type="EMBL" id="KAF3231509.1"/>
    </source>
</evidence>
<protein>
    <submittedName>
        <fullName evidence="2">Uncharacterized protein</fullName>
    </submittedName>
</protein>
<organism evidence="2 3">
    <name type="scientific">Orbilia oligospora</name>
    <name type="common">Nematode-trapping fungus</name>
    <name type="synonym">Arthrobotrys oligospora</name>
    <dbReference type="NCBI Taxonomy" id="2813651"/>
    <lineage>
        <taxon>Eukaryota</taxon>
        <taxon>Fungi</taxon>
        <taxon>Dikarya</taxon>
        <taxon>Ascomycota</taxon>
        <taxon>Pezizomycotina</taxon>
        <taxon>Orbiliomycetes</taxon>
        <taxon>Orbiliales</taxon>
        <taxon>Orbiliaceae</taxon>
        <taxon>Orbilia</taxon>
    </lineage>
</organism>
<feature type="compositionally biased region" description="Basic and acidic residues" evidence="1">
    <location>
        <begin position="449"/>
        <end position="473"/>
    </location>
</feature>
<dbReference type="AlphaFoldDB" id="A0A7C8R2A5"/>
<dbReference type="Proteomes" id="UP000483672">
    <property type="component" value="Unassembled WGS sequence"/>
</dbReference>
<feature type="region of interest" description="Disordered" evidence="1">
    <location>
        <begin position="129"/>
        <end position="153"/>
    </location>
</feature>
<evidence type="ECO:0000313" key="3">
    <source>
        <dbReference type="Proteomes" id="UP000483672"/>
    </source>
</evidence>
<evidence type="ECO:0000256" key="1">
    <source>
        <dbReference type="SAM" id="MobiDB-lite"/>
    </source>
</evidence>
<sequence>MGARQRRRTIAPEGEDQENAGLRQAADLLALADQLEQLAAQIEAAEVPPVDNITRVSVRETDESEHDLQFWDNLLGDSPERPVQQDAAMEGANSVISLIPFPDIKEYRSNVANGVSQNSRGIELIPIQGQLQREENEEDIEAQPGSSNDERLNNAFRSPLDQVHDTNPDNKRPYPWQLCRGRGFRNSGIGDQVFAIDRQVTTCEKEDGFVEWFDRPIPGELNPTPYVSVNIGAPLPRQGSSTKTPVMYTENPPGGRITMETGAWENSPAQFHLQRNNKFVNEMHWTDYSVKPKDRLWFYWPPLSENLPHGGNPDFRMLLAYHGTEGLDLRLGYSLTRTSTARITLQHPQIRLFASDGKIWDGVEPLPDEKRPEHIEKTLAAQMVAYNEPQEAEIADQRELTPDEIGAQKGKLGRFGRFLGKIGKVGNIFKGKGSKSNADQPVSGLQADINRDREENKEEEKVDMNDEDAERRAPRWYGEMVAEWEEGGSEEEEFQSPRYSEFGMGGQPVAEVEVQVSNQAGNSRPNVYSPFYSRPGWRVGDPQDPNNPNGPNGRIGDTDENDPS</sequence>
<reference evidence="2 3" key="1">
    <citation type="submission" date="2019-06" db="EMBL/GenBank/DDBJ databases">
        <authorList>
            <person name="Palmer J.M."/>
        </authorList>
    </citation>
    <scope>NUCLEOTIDE SEQUENCE [LARGE SCALE GENOMIC DNA]</scope>
    <source>
        <strain evidence="2 3">TWF191</strain>
    </source>
</reference>
<feature type="region of interest" description="Disordered" evidence="1">
    <location>
        <begin position="430"/>
        <end position="506"/>
    </location>
</feature>
<comment type="caution">
    <text evidence="2">The sequence shown here is derived from an EMBL/GenBank/DDBJ whole genome shotgun (WGS) entry which is preliminary data.</text>
</comment>
<feature type="compositionally biased region" description="Acidic residues" evidence="1">
    <location>
        <begin position="482"/>
        <end position="494"/>
    </location>
</feature>
<proteinExistence type="predicted"/>
<name>A0A7C8R2A5_ORBOL</name>
<gene>
    <name evidence="2" type="ORF">TWF191_005578</name>
</gene>
<feature type="region of interest" description="Disordered" evidence="1">
    <location>
        <begin position="518"/>
        <end position="564"/>
    </location>
</feature>
<dbReference type="EMBL" id="WIPF01000003">
    <property type="protein sequence ID" value="KAF3231509.1"/>
    <property type="molecule type" value="Genomic_DNA"/>
</dbReference>
<feature type="compositionally biased region" description="Low complexity" evidence="1">
    <location>
        <begin position="540"/>
        <end position="555"/>
    </location>
</feature>